<organism evidence="1 2">
    <name type="scientific">Apiospora marii</name>
    <dbReference type="NCBI Taxonomy" id="335849"/>
    <lineage>
        <taxon>Eukaryota</taxon>
        <taxon>Fungi</taxon>
        <taxon>Dikarya</taxon>
        <taxon>Ascomycota</taxon>
        <taxon>Pezizomycotina</taxon>
        <taxon>Sordariomycetes</taxon>
        <taxon>Xylariomycetidae</taxon>
        <taxon>Amphisphaeriales</taxon>
        <taxon>Apiosporaceae</taxon>
        <taxon>Apiospora</taxon>
    </lineage>
</organism>
<evidence type="ECO:0008006" key="3">
    <source>
        <dbReference type="Google" id="ProtNLM"/>
    </source>
</evidence>
<reference evidence="1 2" key="1">
    <citation type="submission" date="2023-01" db="EMBL/GenBank/DDBJ databases">
        <title>Analysis of 21 Apiospora genomes using comparative genomics revels a genus with tremendous synthesis potential of carbohydrate active enzymes and secondary metabolites.</title>
        <authorList>
            <person name="Sorensen T."/>
        </authorList>
    </citation>
    <scope>NUCLEOTIDE SEQUENCE [LARGE SCALE GENOMIC DNA]</scope>
    <source>
        <strain evidence="1 2">CBS 20057</strain>
    </source>
</reference>
<comment type="caution">
    <text evidence="1">The sequence shown here is derived from an EMBL/GenBank/DDBJ whole genome shotgun (WGS) entry which is preliminary data.</text>
</comment>
<keyword evidence="2" id="KW-1185">Reference proteome</keyword>
<dbReference type="Proteomes" id="UP001396898">
    <property type="component" value="Unassembled WGS sequence"/>
</dbReference>
<protein>
    <recommendedName>
        <fullName evidence="3">F-box domain-containing protein</fullName>
    </recommendedName>
</protein>
<accession>A0ABR1R0D1</accession>
<sequence>MPKLAKLPTEVMNMILTALVDMNLKTLSVAPSVSVQFCDLIENLVFRTRTRHQQPTESGELELDPFLRIEFSSLVDALEPKYCPKRLYEMFQQLPWAQTEASRERYLRPGASWRRLCLTVGGPSIIRLEHVSLKGRLNGSTDVSHSAVDRLSPWLTMGCLYDALLLGDLGLGADREQRGLRLGQRVVDYHHPRQQAFRLFDGVASSSPRRPELVAVYGRDAASGQTAVLQVETVAVDCGGNYDSFVGFRDLWYPWPQPSSAR</sequence>
<evidence type="ECO:0000313" key="1">
    <source>
        <dbReference type="EMBL" id="KAK7994444.1"/>
    </source>
</evidence>
<dbReference type="EMBL" id="JAQQWI010000024">
    <property type="protein sequence ID" value="KAK7994444.1"/>
    <property type="molecule type" value="Genomic_DNA"/>
</dbReference>
<proteinExistence type="predicted"/>
<name>A0ABR1R0D1_9PEZI</name>
<gene>
    <name evidence="1" type="ORF">PG991_016032</name>
</gene>
<evidence type="ECO:0000313" key="2">
    <source>
        <dbReference type="Proteomes" id="UP001396898"/>
    </source>
</evidence>